<sequence>MLFIVLSTAVAAISTVAVRAMKVIIDDSDPRWTYPPNQSFGAYSQQSPCTVCRSQPDPTLAMQGTWHDCTDAATATLNFTGTAVTVYAICPGPHDDGSYSAKLSFRLDGSSNGTFLDKQGGCDSYVYNYTVYSIKGLELGPHMLEVTNVPHDDPLNSSDLLLDYATIDDGRSSSAPHPHSNTNTKHVNIAAIVVPIVLVLAIIASLVAVRFIRHRVRRRDAHARRGKQQLSGTAVHRPTTLGERSSRPPSYYSNQGFSSS</sequence>
<protein>
    <submittedName>
        <fullName evidence="4">Uncharacterized protein</fullName>
    </submittedName>
</protein>
<evidence type="ECO:0000256" key="2">
    <source>
        <dbReference type="SAM" id="Phobius"/>
    </source>
</evidence>
<feature type="region of interest" description="Disordered" evidence="1">
    <location>
        <begin position="218"/>
        <end position="260"/>
    </location>
</feature>
<dbReference type="EMBL" id="KV425906">
    <property type="protein sequence ID" value="KZV99853.1"/>
    <property type="molecule type" value="Genomic_DNA"/>
</dbReference>
<name>A0A165MW94_EXIGL</name>
<dbReference type="OrthoDB" id="3245657at2759"/>
<keyword evidence="2" id="KW-0472">Membrane</keyword>
<evidence type="ECO:0000313" key="5">
    <source>
        <dbReference type="Proteomes" id="UP000077266"/>
    </source>
</evidence>
<dbReference type="Gene3D" id="2.60.120.260">
    <property type="entry name" value="Galactose-binding domain-like"/>
    <property type="match status" value="1"/>
</dbReference>
<dbReference type="InParanoid" id="A0A165MW94"/>
<evidence type="ECO:0000256" key="3">
    <source>
        <dbReference type="SAM" id="SignalP"/>
    </source>
</evidence>
<keyword evidence="5" id="KW-1185">Reference proteome</keyword>
<dbReference type="Proteomes" id="UP000077266">
    <property type="component" value="Unassembled WGS sequence"/>
</dbReference>
<proteinExistence type="predicted"/>
<accession>A0A165MW94</accession>
<keyword evidence="2" id="KW-1133">Transmembrane helix</keyword>
<organism evidence="4 5">
    <name type="scientific">Exidia glandulosa HHB12029</name>
    <dbReference type="NCBI Taxonomy" id="1314781"/>
    <lineage>
        <taxon>Eukaryota</taxon>
        <taxon>Fungi</taxon>
        <taxon>Dikarya</taxon>
        <taxon>Basidiomycota</taxon>
        <taxon>Agaricomycotina</taxon>
        <taxon>Agaricomycetes</taxon>
        <taxon>Auriculariales</taxon>
        <taxon>Exidiaceae</taxon>
        <taxon>Exidia</taxon>
    </lineage>
</organism>
<evidence type="ECO:0000256" key="1">
    <source>
        <dbReference type="SAM" id="MobiDB-lite"/>
    </source>
</evidence>
<gene>
    <name evidence="4" type="ORF">EXIGLDRAFT_723907</name>
</gene>
<feature type="compositionally biased region" description="Polar residues" evidence="1">
    <location>
        <begin position="247"/>
        <end position="260"/>
    </location>
</feature>
<keyword evidence="2" id="KW-0812">Transmembrane</keyword>
<feature type="signal peptide" evidence="3">
    <location>
        <begin position="1"/>
        <end position="20"/>
    </location>
</feature>
<feature type="chain" id="PRO_5007862800" evidence="3">
    <location>
        <begin position="21"/>
        <end position="260"/>
    </location>
</feature>
<reference evidence="4 5" key="1">
    <citation type="journal article" date="2016" name="Mol. Biol. Evol.">
        <title>Comparative Genomics of Early-Diverging Mushroom-Forming Fungi Provides Insights into the Origins of Lignocellulose Decay Capabilities.</title>
        <authorList>
            <person name="Nagy L.G."/>
            <person name="Riley R."/>
            <person name="Tritt A."/>
            <person name="Adam C."/>
            <person name="Daum C."/>
            <person name="Floudas D."/>
            <person name="Sun H."/>
            <person name="Yadav J.S."/>
            <person name="Pangilinan J."/>
            <person name="Larsson K.H."/>
            <person name="Matsuura K."/>
            <person name="Barry K."/>
            <person name="Labutti K."/>
            <person name="Kuo R."/>
            <person name="Ohm R.A."/>
            <person name="Bhattacharya S.S."/>
            <person name="Shirouzu T."/>
            <person name="Yoshinaga Y."/>
            <person name="Martin F.M."/>
            <person name="Grigoriev I.V."/>
            <person name="Hibbett D.S."/>
        </authorList>
    </citation>
    <scope>NUCLEOTIDE SEQUENCE [LARGE SCALE GENOMIC DNA]</scope>
    <source>
        <strain evidence="4 5">HHB12029</strain>
    </source>
</reference>
<evidence type="ECO:0000313" key="4">
    <source>
        <dbReference type="EMBL" id="KZV99853.1"/>
    </source>
</evidence>
<feature type="transmembrane region" description="Helical" evidence="2">
    <location>
        <begin position="189"/>
        <end position="209"/>
    </location>
</feature>
<dbReference type="AlphaFoldDB" id="A0A165MW94"/>
<feature type="compositionally biased region" description="Basic residues" evidence="1">
    <location>
        <begin position="218"/>
        <end position="227"/>
    </location>
</feature>
<keyword evidence="3" id="KW-0732">Signal</keyword>